<dbReference type="PANTHER" id="PTHR11346:SF147">
    <property type="entry name" value="GALECTIN"/>
    <property type="match status" value="1"/>
</dbReference>
<dbReference type="InterPro" id="IPR013320">
    <property type="entry name" value="ConA-like_dom_sf"/>
</dbReference>
<dbReference type="CDD" id="cd00070">
    <property type="entry name" value="GLECT"/>
    <property type="match status" value="2"/>
</dbReference>
<name>A0A336L4Q3_CULSO</name>
<sequence length="424" mass="49097">MANHLDSGRIVLDIFESGIYYLLQLLEQPENISQILLIVGQSIMSNTSISSAEIAYQTDTESEFDGNRMLSRDGDVSMTSQYNNEFDKSTTTSTSLPERFSEITFSSNCMQELTPGMCFEIKGNVPRTCERFSINLVLNNTHRDIALHLNPRMPQNCVVRNSKHKKRWGKEEIASSVPFDLHRGSDFIIHILVTEEGFLIAINGKHFASFGHRFPYQKVKGIEIRDVTDVEVDQIKVLEYPVPTPMYKPSCLIFQMMTKEELQTAVNDILQNSSTDFLSMPYYGRFEERFTSGKELHILGRVKILPHSFFINLQDSSRIWPHPNIPLHLNSRFGQVNKKNVIIRNSWLNGKWDEEERCFTQDPNCFVPGSWFHLYIACHDEDYQIYLNDMLIAEYQFRINPNIVNTVVIQGDLRLERVFCRSLR</sequence>
<protein>
    <recommendedName>
        <fullName evidence="2">Galectin</fullName>
    </recommendedName>
</protein>
<dbReference type="AlphaFoldDB" id="A0A336L4Q3"/>
<feature type="domain" description="Galectin" evidence="3">
    <location>
        <begin position="105"/>
        <end position="238"/>
    </location>
</feature>
<reference evidence="5" key="2">
    <citation type="submission" date="2018-07" db="EMBL/GenBank/DDBJ databases">
        <authorList>
            <person name="Quirk P.G."/>
            <person name="Krulwich T.A."/>
        </authorList>
    </citation>
    <scope>NUCLEOTIDE SEQUENCE</scope>
</reference>
<dbReference type="InterPro" id="IPR001079">
    <property type="entry name" value="Galectin_CRD"/>
</dbReference>
<dbReference type="SMART" id="SM00276">
    <property type="entry name" value="GLECT"/>
    <property type="match status" value="2"/>
</dbReference>
<evidence type="ECO:0000313" key="5">
    <source>
        <dbReference type="EMBL" id="SSX30905.1"/>
    </source>
</evidence>
<keyword evidence="1 2" id="KW-0430">Lectin</keyword>
<dbReference type="InterPro" id="IPR044156">
    <property type="entry name" value="Galectin-like"/>
</dbReference>
<evidence type="ECO:0000313" key="4">
    <source>
        <dbReference type="EMBL" id="SSX11337.1"/>
    </source>
</evidence>
<evidence type="ECO:0000256" key="1">
    <source>
        <dbReference type="ARBA" id="ARBA00022734"/>
    </source>
</evidence>
<dbReference type="EMBL" id="UFQT01001521">
    <property type="protein sequence ID" value="SSX30905.1"/>
    <property type="molecule type" value="Genomic_DNA"/>
</dbReference>
<dbReference type="PROSITE" id="PS51304">
    <property type="entry name" value="GALECTIN"/>
    <property type="match status" value="2"/>
</dbReference>
<dbReference type="OMA" id="IRCEYEG"/>
<dbReference type="PANTHER" id="PTHR11346">
    <property type="entry name" value="GALECTIN"/>
    <property type="match status" value="1"/>
</dbReference>
<dbReference type="EMBL" id="UFQS01001521">
    <property type="protein sequence ID" value="SSX11337.1"/>
    <property type="molecule type" value="Genomic_DNA"/>
</dbReference>
<reference evidence="4" key="1">
    <citation type="submission" date="2018-04" db="EMBL/GenBank/DDBJ databases">
        <authorList>
            <person name="Go L.Y."/>
            <person name="Mitchell J.A."/>
        </authorList>
    </citation>
    <scope>NUCLEOTIDE SEQUENCE</scope>
    <source>
        <tissue evidence="4">Whole organism</tissue>
    </source>
</reference>
<evidence type="ECO:0000259" key="3">
    <source>
        <dbReference type="PROSITE" id="PS51304"/>
    </source>
</evidence>
<accession>A0A336L4Q3</accession>
<organism evidence="4">
    <name type="scientific">Culicoides sonorensis</name>
    <name type="common">Biting midge</name>
    <dbReference type="NCBI Taxonomy" id="179676"/>
    <lineage>
        <taxon>Eukaryota</taxon>
        <taxon>Metazoa</taxon>
        <taxon>Ecdysozoa</taxon>
        <taxon>Arthropoda</taxon>
        <taxon>Hexapoda</taxon>
        <taxon>Insecta</taxon>
        <taxon>Pterygota</taxon>
        <taxon>Neoptera</taxon>
        <taxon>Endopterygota</taxon>
        <taxon>Diptera</taxon>
        <taxon>Nematocera</taxon>
        <taxon>Chironomoidea</taxon>
        <taxon>Ceratopogonidae</taxon>
        <taxon>Ceratopogoninae</taxon>
        <taxon>Culicoides</taxon>
        <taxon>Monoculicoides</taxon>
    </lineage>
</organism>
<proteinExistence type="predicted"/>
<dbReference type="GO" id="GO:0030246">
    <property type="term" value="F:carbohydrate binding"/>
    <property type="evidence" value="ECO:0007669"/>
    <property type="project" value="UniProtKB-UniRule"/>
</dbReference>
<gene>
    <name evidence="4" type="primary">CSON003037</name>
</gene>
<dbReference type="SUPFAM" id="SSF49899">
    <property type="entry name" value="Concanavalin A-like lectins/glucanases"/>
    <property type="match status" value="2"/>
</dbReference>
<dbReference type="VEuPathDB" id="VectorBase:CSON003037"/>
<dbReference type="SMART" id="SM00908">
    <property type="entry name" value="Gal-bind_lectin"/>
    <property type="match status" value="2"/>
</dbReference>
<dbReference type="Pfam" id="PF00337">
    <property type="entry name" value="Gal-bind_lectin"/>
    <property type="match status" value="2"/>
</dbReference>
<evidence type="ECO:0000256" key="2">
    <source>
        <dbReference type="RuleBase" id="RU102079"/>
    </source>
</evidence>
<dbReference type="Gene3D" id="2.60.120.200">
    <property type="match status" value="2"/>
</dbReference>
<feature type="domain" description="Galectin" evidence="3">
    <location>
        <begin position="282"/>
        <end position="421"/>
    </location>
</feature>